<keyword evidence="8" id="KW-1185">Reference proteome</keyword>
<dbReference type="InterPro" id="IPR007213">
    <property type="entry name" value="Ppm1/Ppm2/Tcmp"/>
</dbReference>
<evidence type="ECO:0000256" key="1">
    <source>
        <dbReference type="ARBA" id="ARBA00003907"/>
    </source>
</evidence>
<dbReference type="NCBIfam" id="TIGR00027">
    <property type="entry name" value="mthyl_TIGR00027"/>
    <property type="match status" value="1"/>
</dbReference>
<evidence type="ECO:0000256" key="3">
    <source>
        <dbReference type="ARBA" id="ARBA00022603"/>
    </source>
</evidence>
<organism evidence="7 8">
    <name type="scientific">Mycobacterium basiliense</name>
    <dbReference type="NCBI Taxonomy" id="2094119"/>
    <lineage>
        <taxon>Bacteria</taxon>
        <taxon>Bacillati</taxon>
        <taxon>Actinomycetota</taxon>
        <taxon>Actinomycetes</taxon>
        <taxon>Mycobacteriales</taxon>
        <taxon>Mycobacteriaceae</taxon>
        <taxon>Mycobacterium</taxon>
    </lineage>
</organism>
<keyword evidence="4 7" id="KW-0808">Transferase</keyword>
<dbReference type="GO" id="GO:0008168">
    <property type="term" value="F:methyltransferase activity"/>
    <property type="evidence" value="ECO:0007669"/>
    <property type="project" value="UniProtKB-UniRule"/>
</dbReference>
<dbReference type="AlphaFoldDB" id="A0A3S4FRI2"/>
<dbReference type="SUPFAM" id="SSF53335">
    <property type="entry name" value="S-adenosyl-L-methionine-dependent methyltransferases"/>
    <property type="match status" value="1"/>
</dbReference>
<keyword evidence="5 6" id="KW-0949">S-adenosyl-L-methionine</keyword>
<dbReference type="EMBL" id="LR130759">
    <property type="protein sequence ID" value="VDM91161.1"/>
    <property type="molecule type" value="Genomic_DNA"/>
</dbReference>
<dbReference type="GO" id="GO:0032259">
    <property type="term" value="P:methylation"/>
    <property type="evidence" value="ECO:0007669"/>
    <property type="project" value="UniProtKB-KW"/>
</dbReference>
<dbReference type="PANTHER" id="PTHR43619:SF2">
    <property type="entry name" value="S-ADENOSYL-L-METHIONINE-DEPENDENT METHYLTRANSFERASES SUPERFAMILY PROTEIN"/>
    <property type="match status" value="1"/>
</dbReference>
<keyword evidence="3 6" id="KW-0489">Methyltransferase</keyword>
<dbReference type="Proteomes" id="UP000269998">
    <property type="component" value="Chromosome"/>
</dbReference>
<comment type="similarity">
    <text evidence="2 6">Belongs to the UPF0677 family.</text>
</comment>
<evidence type="ECO:0000256" key="6">
    <source>
        <dbReference type="RuleBase" id="RU362030"/>
    </source>
</evidence>
<name>A0A3S4FRI2_9MYCO</name>
<dbReference type="PANTHER" id="PTHR43619">
    <property type="entry name" value="S-ADENOSYL-L-METHIONINE-DEPENDENT METHYLTRANSFERASE YKTD-RELATED"/>
    <property type="match status" value="1"/>
</dbReference>
<protein>
    <recommendedName>
        <fullName evidence="6">S-adenosyl-L-methionine-dependent methyltransferase</fullName>
        <ecNumber evidence="6">2.1.1.-</ecNumber>
    </recommendedName>
</protein>
<gene>
    <name evidence="7" type="ORF">MB901379_04778</name>
</gene>
<evidence type="ECO:0000313" key="8">
    <source>
        <dbReference type="Proteomes" id="UP000269998"/>
    </source>
</evidence>
<dbReference type="InterPro" id="IPR029063">
    <property type="entry name" value="SAM-dependent_MTases_sf"/>
</dbReference>
<evidence type="ECO:0000313" key="7">
    <source>
        <dbReference type="EMBL" id="VDM91161.1"/>
    </source>
</evidence>
<accession>A0A3S4FRI2</accession>
<evidence type="ECO:0000256" key="4">
    <source>
        <dbReference type="ARBA" id="ARBA00022679"/>
    </source>
</evidence>
<reference evidence="8" key="1">
    <citation type="submission" date="2018-02" db="EMBL/GenBank/DDBJ databases">
        <authorList>
            <person name="Seth-Smith MB H."/>
            <person name="Seth-Smith H."/>
        </authorList>
    </citation>
    <scope>NUCLEOTIDE SEQUENCE [LARGE SCALE GENOMIC DNA]</scope>
</reference>
<comment type="function">
    <text evidence="1 6">Exhibits S-adenosyl-L-methionine-dependent methyltransferase activity.</text>
</comment>
<sequence length="323" mass="35415">MTGRSGRYEGDSWDPACNVGATATMIATYRALASQGPDALLNDRLADPLVRAVGLEQFVRLLDGEIAFEDDPLLRRAEANRQIAVRTRFFDNFCLTATDAGVRQAVILASGLDTRAYRLPWPDEMVVYEIDQPLVIDFKTWTLAELGADPTADRRPIGIDLRDDWPAALHQHGFDANKPTAWIVEGLLIYLPPDAQDRLFDSIASLSVPTSQLATEHFPDPVGLTGEHAQQLSARWSRMGLDLDMSELVYSGDRHTVIEYLTMHGWQLTARTIKELYAHNGFEFPDDDTAAVFGELSLVAATFAGADAACPANAGRDGPGGVR</sequence>
<proteinExistence type="inferred from homology"/>
<dbReference type="Pfam" id="PF04072">
    <property type="entry name" value="LCM"/>
    <property type="match status" value="1"/>
</dbReference>
<dbReference type="InterPro" id="IPR011610">
    <property type="entry name" value="SAM_mthyl_Trfase_ML2640-like"/>
</dbReference>
<evidence type="ECO:0000256" key="2">
    <source>
        <dbReference type="ARBA" id="ARBA00008138"/>
    </source>
</evidence>
<dbReference type="RefSeq" id="WP_174237062.1">
    <property type="nucleotide sequence ID" value="NZ_CBCSKE010000035.1"/>
</dbReference>
<dbReference type="EC" id="2.1.1.-" evidence="6"/>
<evidence type="ECO:0000256" key="5">
    <source>
        <dbReference type="ARBA" id="ARBA00022691"/>
    </source>
</evidence>
<dbReference type="Gene3D" id="3.40.50.150">
    <property type="entry name" value="Vaccinia Virus protein VP39"/>
    <property type="match status" value="1"/>
</dbReference>
<dbReference type="KEGG" id="mbai:MB901379_04778"/>